<evidence type="ECO:0000313" key="2">
    <source>
        <dbReference type="Proteomes" id="UP001172680"/>
    </source>
</evidence>
<dbReference type="EMBL" id="JAPDRP010000023">
    <property type="protein sequence ID" value="KAJ9637313.1"/>
    <property type="molecule type" value="Genomic_DNA"/>
</dbReference>
<evidence type="ECO:0000313" key="1">
    <source>
        <dbReference type="EMBL" id="KAJ9637313.1"/>
    </source>
</evidence>
<protein>
    <submittedName>
        <fullName evidence="1">Uncharacterized protein</fullName>
    </submittedName>
</protein>
<keyword evidence="2" id="KW-1185">Reference proteome</keyword>
<gene>
    <name evidence="1" type="ORF">H2199_007600</name>
</gene>
<comment type="caution">
    <text evidence="1">The sequence shown here is derived from an EMBL/GenBank/DDBJ whole genome shotgun (WGS) entry which is preliminary data.</text>
</comment>
<organism evidence="1 2">
    <name type="scientific">Coniosporium tulheliwenetii</name>
    <dbReference type="NCBI Taxonomy" id="3383036"/>
    <lineage>
        <taxon>Eukaryota</taxon>
        <taxon>Fungi</taxon>
        <taxon>Dikarya</taxon>
        <taxon>Ascomycota</taxon>
        <taxon>Pezizomycotina</taxon>
        <taxon>Dothideomycetes</taxon>
        <taxon>Dothideomycetes incertae sedis</taxon>
        <taxon>Coniosporium</taxon>
    </lineage>
</organism>
<sequence>MAVTIAQGPLTKRSYKIYATSEERKQRNRQAQAAFRERRTEYIKQLEATIKQHEDTLQALQANHRTAADECLMLRYKNSLLERILLEKGIDVNAELRAKTGSPNMGAAQQEYDAAADMYDDQDASEHSAGPGPYPQTFPPQMPAQGIQPPTQNIAQQIHAAAGGRPADHANFGGVPQMFDAYDSMLDADPFGLTASMHFPTQFSYETR</sequence>
<name>A0ACC2YPT9_9PEZI</name>
<reference evidence="1" key="1">
    <citation type="submission" date="2022-10" db="EMBL/GenBank/DDBJ databases">
        <title>Culturing micro-colonial fungi from biological soil crusts in the Mojave desert and describing Neophaeococcomyces mojavensis, and introducing the new genera and species Taxawa tesnikishii.</title>
        <authorList>
            <person name="Kurbessoian T."/>
            <person name="Stajich J.E."/>
        </authorList>
    </citation>
    <scope>NUCLEOTIDE SEQUENCE</scope>
    <source>
        <strain evidence="1">JES_115</strain>
    </source>
</reference>
<dbReference type="Proteomes" id="UP001172680">
    <property type="component" value="Unassembled WGS sequence"/>
</dbReference>
<accession>A0ACC2YPT9</accession>
<proteinExistence type="predicted"/>